<comment type="subunit">
    <text evidence="4">Homodimer.</text>
</comment>
<dbReference type="SUPFAM" id="SSF109604">
    <property type="entry name" value="HD-domain/PDEase-like"/>
    <property type="match status" value="1"/>
</dbReference>
<evidence type="ECO:0000256" key="4">
    <source>
        <dbReference type="ARBA" id="ARBA00011738"/>
    </source>
</evidence>
<comment type="catalytic activity">
    <reaction evidence="1">
        <text>a 2'-deoxyribonucleoside 5'-phosphate + H2O = a 2'-deoxyribonucleoside + phosphate</text>
        <dbReference type="Rhea" id="RHEA:36167"/>
        <dbReference type="ChEBI" id="CHEBI:15377"/>
        <dbReference type="ChEBI" id="CHEBI:18274"/>
        <dbReference type="ChEBI" id="CHEBI:43474"/>
        <dbReference type="ChEBI" id="CHEBI:65317"/>
        <dbReference type="EC" id="3.1.3.89"/>
    </reaction>
</comment>
<sequence length="200" mass="23155">MNKRILYFIQQAGSLMQMPRLHKRSLGTTFDTVASHSFHVAIIAYCISRMEKLSHQDAAKAMFMGLLHDLAEARTGDLDFISKNYSEVDDQKAIDDQFAGIDFGVDLKNLVNEYEDRKSVISKCAKDADSLEQMYQEWVLVWQGNKIAKEWFEGDFVYRVPNLFTKSAKKLALEMKKSNPNQWWWAEFVQKGINYKHLTG</sequence>
<organism evidence="9 10">
    <name type="scientific">Candidatus Shapirobacteria bacterium CG06_land_8_20_14_3_00_40_12</name>
    <dbReference type="NCBI Taxonomy" id="1974881"/>
    <lineage>
        <taxon>Bacteria</taxon>
        <taxon>Candidatus Shapironibacteriota</taxon>
    </lineage>
</organism>
<dbReference type="Pfam" id="PF13023">
    <property type="entry name" value="HD_3"/>
    <property type="match status" value="1"/>
</dbReference>
<evidence type="ECO:0000313" key="9">
    <source>
        <dbReference type="EMBL" id="PIU73830.1"/>
    </source>
</evidence>
<comment type="caution">
    <text evidence="9">The sequence shown here is derived from an EMBL/GenBank/DDBJ whole genome shotgun (WGS) entry which is preliminary data.</text>
</comment>
<dbReference type="GO" id="GO:0046872">
    <property type="term" value="F:metal ion binding"/>
    <property type="evidence" value="ECO:0007669"/>
    <property type="project" value="UniProtKB-KW"/>
</dbReference>
<dbReference type="AlphaFoldDB" id="A0A2M7AT81"/>
<dbReference type="CDD" id="cd00077">
    <property type="entry name" value="HDc"/>
    <property type="match status" value="1"/>
</dbReference>
<evidence type="ECO:0000256" key="1">
    <source>
        <dbReference type="ARBA" id="ARBA00001638"/>
    </source>
</evidence>
<dbReference type="EC" id="3.1.3.89" evidence="5"/>
<keyword evidence="7" id="KW-0378">Hydrolase</keyword>
<dbReference type="PANTHER" id="PTHR11845">
    <property type="entry name" value="5'-DEOXYNUCLEOTIDASE HDDC2"/>
    <property type="match status" value="1"/>
</dbReference>
<reference evidence="10" key="1">
    <citation type="submission" date="2017-09" db="EMBL/GenBank/DDBJ databases">
        <title>Depth-based differentiation of microbial function through sediment-hosted aquifers and enrichment of novel symbionts in the deep terrestrial subsurface.</title>
        <authorList>
            <person name="Probst A.J."/>
            <person name="Ladd B."/>
            <person name="Jarett J.K."/>
            <person name="Geller-Mcgrath D.E."/>
            <person name="Sieber C.M.K."/>
            <person name="Emerson J.B."/>
            <person name="Anantharaman K."/>
            <person name="Thomas B.C."/>
            <person name="Malmstrom R."/>
            <person name="Stieglmeier M."/>
            <person name="Klingl A."/>
            <person name="Woyke T."/>
            <person name="Ryan C.M."/>
            <person name="Banfield J.F."/>
        </authorList>
    </citation>
    <scope>NUCLEOTIDE SEQUENCE [LARGE SCALE GENOMIC DNA]</scope>
</reference>
<evidence type="ECO:0000259" key="8">
    <source>
        <dbReference type="SMART" id="SM00471"/>
    </source>
</evidence>
<dbReference type="InterPro" id="IPR006674">
    <property type="entry name" value="HD_domain"/>
</dbReference>
<comment type="cofactor">
    <cofactor evidence="3">
        <name>Co(2+)</name>
        <dbReference type="ChEBI" id="CHEBI:48828"/>
    </cofactor>
</comment>
<dbReference type="InterPro" id="IPR003607">
    <property type="entry name" value="HD/PDEase_dom"/>
</dbReference>
<comment type="cofactor">
    <cofactor evidence="2">
        <name>Mn(2+)</name>
        <dbReference type="ChEBI" id="CHEBI:29035"/>
    </cofactor>
</comment>
<dbReference type="Proteomes" id="UP000231407">
    <property type="component" value="Unassembled WGS sequence"/>
</dbReference>
<protein>
    <recommendedName>
        <fullName evidence="5">5'-deoxynucleotidase</fullName>
        <ecNumber evidence="5">3.1.3.89</ecNumber>
    </recommendedName>
</protein>
<gene>
    <name evidence="9" type="ORF">COS78_00050</name>
</gene>
<evidence type="ECO:0000256" key="6">
    <source>
        <dbReference type="ARBA" id="ARBA00022723"/>
    </source>
</evidence>
<dbReference type="PANTHER" id="PTHR11845:SF13">
    <property type="entry name" value="5'-DEOXYNUCLEOTIDASE HDDC2"/>
    <property type="match status" value="1"/>
</dbReference>
<evidence type="ECO:0000256" key="7">
    <source>
        <dbReference type="ARBA" id="ARBA00022801"/>
    </source>
</evidence>
<evidence type="ECO:0000256" key="5">
    <source>
        <dbReference type="ARBA" id="ARBA00012964"/>
    </source>
</evidence>
<dbReference type="InterPro" id="IPR039356">
    <property type="entry name" value="YfbR/HDDC2"/>
</dbReference>
<evidence type="ECO:0000256" key="2">
    <source>
        <dbReference type="ARBA" id="ARBA00001936"/>
    </source>
</evidence>
<accession>A0A2M7AT81</accession>
<dbReference type="Gene3D" id="1.10.3210.10">
    <property type="entry name" value="Hypothetical protein af1432"/>
    <property type="match status" value="1"/>
</dbReference>
<dbReference type="EMBL" id="PEWA01000002">
    <property type="protein sequence ID" value="PIU73830.1"/>
    <property type="molecule type" value="Genomic_DNA"/>
</dbReference>
<feature type="domain" description="HD/PDEase" evidence="8">
    <location>
        <begin position="29"/>
        <end position="143"/>
    </location>
</feature>
<dbReference type="SMART" id="SM00471">
    <property type="entry name" value="HDc"/>
    <property type="match status" value="1"/>
</dbReference>
<proteinExistence type="predicted"/>
<name>A0A2M7AT81_9BACT</name>
<keyword evidence="6" id="KW-0479">Metal-binding</keyword>
<evidence type="ECO:0000313" key="10">
    <source>
        <dbReference type="Proteomes" id="UP000231407"/>
    </source>
</evidence>
<dbReference type="GO" id="GO:0005737">
    <property type="term" value="C:cytoplasm"/>
    <property type="evidence" value="ECO:0007669"/>
    <property type="project" value="TreeGrafter"/>
</dbReference>
<dbReference type="GO" id="GO:0002953">
    <property type="term" value="F:5'-deoxynucleotidase activity"/>
    <property type="evidence" value="ECO:0007669"/>
    <property type="project" value="UniProtKB-EC"/>
</dbReference>
<evidence type="ECO:0000256" key="3">
    <source>
        <dbReference type="ARBA" id="ARBA00001941"/>
    </source>
</evidence>